<gene>
    <name evidence="2" type="ORF">Daus18300_006128</name>
</gene>
<evidence type="ECO:0000256" key="1">
    <source>
        <dbReference type="SAM" id="MobiDB-lite"/>
    </source>
</evidence>
<protein>
    <recommendedName>
        <fullName evidence="4">F-box domain-containing protein</fullName>
    </recommendedName>
</protein>
<evidence type="ECO:0000313" key="3">
    <source>
        <dbReference type="Proteomes" id="UP001583177"/>
    </source>
</evidence>
<feature type="region of interest" description="Disordered" evidence="1">
    <location>
        <begin position="1"/>
        <end position="29"/>
    </location>
</feature>
<keyword evidence="3" id="KW-1185">Reference proteome</keyword>
<evidence type="ECO:0008006" key="4">
    <source>
        <dbReference type="Google" id="ProtNLM"/>
    </source>
</evidence>
<evidence type="ECO:0000313" key="2">
    <source>
        <dbReference type="EMBL" id="KAL1867853.1"/>
    </source>
</evidence>
<accession>A0ABR3WWI2</accession>
<proteinExistence type="predicted"/>
<comment type="caution">
    <text evidence="2">The sequence shown here is derived from an EMBL/GenBank/DDBJ whole genome shotgun (WGS) entry which is preliminary data.</text>
</comment>
<reference evidence="2 3" key="1">
    <citation type="journal article" date="2024" name="IMA Fungus">
        <title>IMA Genome - F19 : A genome assembly and annotation guide to empower mycologists, including annotated draft genome sequences of Ceratocystis pirilliformis, Diaporthe australafricana, Fusarium ophioides, Paecilomyces lecythidis, and Sporothrix stenoceras.</title>
        <authorList>
            <person name="Aylward J."/>
            <person name="Wilson A.M."/>
            <person name="Visagie C.M."/>
            <person name="Spraker J."/>
            <person name="Barnes I."/>
            <person name="Buitendag C."/>
            <person name="Ceriani C."/>
            <person name="Del Mar Angel L."/>
            <person name="du Plessis D."/>
            <person name="Fuchs T."/>
            <person name="Gasser K."/>
            <person name="Kramer D."/>
            <person name="Li W."/>
            <person name="Munsamy K."/>
            <person name="Piso A."/>
            <person name="Price J.L."/>
            <person name="Sonnekus B."/>
            <person name="Thomas C."/>
            <person name="van der Nest A."/>
            <person name="van Dijk A."/>
            <person name="van Heerden A."/>
            <person name="van Vuuren N."/>
            <person name="Yilmaz N."/>
            <person name="Duong T.A."/>
            <person name="van der Merwe N.A."/>
            <person name="Wingfield M.J."/>
            <person name="Wingfield B.D."/>
        </authorList>
    </citation>
    <scope>NUCLEOTIDE SEQUENCE [LARGE SCALE GENOMIC DNA]</scope>
    <source>
        <strain evidence="2 3">CMW 18300</strain>
    </source>
</reference>
<dbReference type="EMBL" id="JAWRVE010000048">
    <property type="protein sequence ID" value="KAL1867853.1"/>
    <property type="molecule type" value="Genomic_DNA"/>
</dbReference>
<name>A0ABR3WWI2_9PEZI</name>
<sequence>MSERTRDNYGLIEANPHLTVGDGEHEHQERQTSMGDLCLSLAKLRFCTPPVEKLSDELLLQVLGHLVHPFLLTGAFSDAGDAEQDGTTVDRRELRNVCLVSRTFKRAATTLLYRCAHLATSTTPGSLLSSLHYYPLLRPLVKEISVPVHLGDSGRRPTYAYSISNTAYYDVPNEDEISARLSQPSPFAESVDYVPGGILRHIVQCVPQLRALTIPQTSLVNGPFTRNLILWNLTKLRIHVMVSNEVTLYTYDVAIETSFTLRWLSPGFIGERFPALERLELCTPTGTWVADLVAGDTGMEGGALGKYVESLKTTETGEEAPAEWSLLSLRLPIFHPSKLRALEFSSPGFDCYMQASHSEAQDWDLNRFLETSGSGLQTLSLDWGCDDLTWVPESYFGPAKRITGLNKLPSLTHLTISLGALFRKATIFNLAVQNLERFPDEGLEWLPEQLRTLRISEFVPGVVNSLILGPEDDDMAAVDGRNQAENICVRKHNGVVCRFIRLLRDHWLPRAEGRELWFLRFETLDWRARLTGEPRGRDGLVASLGQWEPEGPGFERVLPPSSE</sequence>
<dbReference type="Proteomes" id="UP001583177">
    <property type="component" value="Unassembled WGS sequence"/>
</dbReference>
<organism evidence="2 3">
    <name type="scientific">Diaporthe australafricana</name>
    <dbReference type="NCBI Taxonomy" id="127596"/>
    <lineage>
        <taxon>Eukaryota</taxon>
        <taxon>Fungi</taxon>
        <taxon>Dikarya</taxon>
        <taxon>Ascomycota</taxon>
        <taxon>Pezizomycotina</taxon>
        <taxon>Sordariomycetes</taxon>
        <taxon>Sordariomycetidae</taxon>
        <taxon>Diaporthales</taxon>
        <taxon>Diaporthaceae</taxon>
        <taxon>Diaporthe</taxon>
    </lineage>
</organism>